<dbReference type="PANTHER" id="PTHR24026">
    <property type="entry name" value="FAT ATYPICAL CADHERIN-RELATED"/>
    <property type="match status" value="1"/>
</dbReference>
<dbReference type="AlphaFoldDB" id="A0A0D6LFY8"/>
<reference evidence="5 6" key="1">
    <citation type="submission" date="2013-05" db="EMBL/GenBank/DDBJ databases">
        <title>Draft genome of the parasitic nematode Anyclostoma ceylanicum.</title>
        <authorList>
            <person name="Mitreva M."/>
        </authorList>
    </citation>
    <scope>NUCLEOTIDE SEQUENCE [LARGE SCALE GENOMIC DNA]</scope>
</reference>
<dbReference type="InterPro" id="IPR002126">
    <property type="entry name" value="Cadherin-like_dom"/>
</dbReference>
<evidence type="ECO:0000313" key="6">
    <source>
        <dbReference type="Proteomes" id="UP000054495"/>
    </source>
</evidence>
<keyword evidence="2" id="KW-0472">Membrane</keyword>
<keyword evidence="3" id="KW-0106">Calcium</keyword>
<evidence type="ECO:0000256" key="1">
    <source>
        <dbReference type="ARBA" id="ARBA00022692"/>
    </source>
</evidence>
<gene>
    <name evidence="5" type="ORF">ANCCEY_12083</name>
</gene>
<dbReference type="PANTHER" id="PTHR24026:SF126">
    <property type="entry name" value="PROTOCADHERIN FAT 4"/>
    <property type="match status" value="1"/>
</dbReference>
<dbReference type="SUPFAM" id="SSF49313">
    <property type="entry name" value="Cadherin-like"/>
    <property type="match status" value="4"/>
</dbReference>
<dbReference type="GO" id="GO:0005509">
    <property type="term" value="F:calcium ion binding"/>
    <property type="evidence" value="ECO:0007669"/>
    <property type="project" value="UniProtKB-UniRule"/>
</dbReference>
<organism evidence="5 6">
    <name type="scientific">Ancylostoma ceylanicum</name>
    <dbReference type="NCBI Taxonomy" id="53326"/>
    <lineage>
        <taxon>Eukaryota</taxon>
        <taxon>Metazoa</taxon>
        <taxon>Ecdysozoa</taxon>
        <taxon>Nematoda</taxon>
        <taxon>Chromadorea</taxon>
        <taxon>Rhabditida</taxon>
        <taxon>Rhabditina</taxon>
        <taxon>Rhabditomorpha</taxon>
        <taxon>Strongyloidea</taxon>
        <taxon>Ancylostomatidae</taxon>
        <taxon>Ancylostomatinae</taxon>
        <taxon>Ancylostoma</taxon>
    </lineage>
</organism>
<evidence type="ECO:0000259" key="4">
    <source>
        <dbReference type="PROSITE" id="PS50268"/>
    </source>
</evidence>
<dbReference type="PROSITE" id="PS50268">
    <property type="entry name" value="CADHERIN_2"/>
    <property type="match status" value="1"/>
</dbReference>
<evidence type="ECO:0000313" key="5">
    <source>
        <dbReference type="EMBL" id="EPB68826.1"/>
    </source>
</evidence>
<name>A0A0D6LFY8_9BILA</name>
<dbReference type="Pfam" id="PF00028">
    <property type="entry name" value="Cadherin"/>
    <property type="match status" value="1"/>
</dbReference>
<keyword evidence="6" id="KW-1185">Reference proteome</keyword>
<dbReference type="EMBL" id="KE125375">
    <property type="protein sequence ID" value="EPB68826.1"/>
    <property type="molecule type" value="Genomic_DNA"/>
</dbReference>
<dbReference type="GO" id="GO:0005886">
    <property type="term" value="C:plasma membrane"/>
    <property type="evidence" value="ECO:0007669"/>
    <property type="project" value="UniProtKB-SubCell"/>
</dbReference>
<proteinExistence type="predicted"/>
<dbReference type="InterPro" id="IPR015919">
    <property type="entry name" value="Cadherin-like_sf"/>
</dbReference>
<sequence>MSLDFQLKALSLISGKEHEVPIEVKTAAEEASEDVQEVPAFEKENFDLSLEHHFDETEIAIVKLKADPPAGTRFSLIGPLSDRFSVKNEGQLIYVTAIPCEDGCSTPPVFTLLLTATNEKSQQSTTLTFTAKEEQEFKFLHTPYSAVLEEEVGVFEKAVKVMTTGATGDVMYSVQDITGLFSIHPKSGVLMVQHPEFLTVNGYGSQLNLTAVATDAKKSIRATIPVTLTRAAEGLKGFKFVNESYSFTVSPGQTMVGLVEIADAGNHTVHYDIAEGGQGVITIDDQGMLFYQREPEKDSRNFTTLVSARTTEGQFLVATAWVDIAVMGINSYPVKLVGPARRTDVLSASTKRGAKVASIELTDADDDAAIQLSIESISGMYLNGSRASELSAEMFKVQMNGKTADLVLKERIFDLPLVSLTIELRAQDHAHAAEPSVSGTITTTRSLKDLIEELLTVTASDPSGEQSAQANFTVVVTPSRVSRTAFMERQYQAEVRKSDPLGTTVLVVTAQTDRGEEVKSYDVEGIDADFFSIDSKGVIRLKDSITNVLRYELNFVAKAGEGLASSSVPVRVVIIAEDDEEIAFEKNTYEIKVMENLPLNGYVLHPQLVNPGHGHVEYSINTQNDATILADLLDIDENGRITIKEELLGYVGTYEFQVRAVKGERLASADVIMHVLPAYRCVPSFTGDGNLEFVIDELVLGLQAGTHQFAQLASTIRVVDVDDHPLEAVLDALTVEVPEDAPLGTIVATMRAVDRDRSQTVFYRLRDESKEFSVNSTTGEVIVAYGLDRETKDFYRNDNGPLFEQSRYHLLVGKNALPGEPVLTVSASDPDQPVPGNDMKDVFYKMKEMLFDYHGMNRAVENMFSVGQRSGVIRLEQSVSDFVGGVFHLLLESMDSLEPDAHKDQCIVKVYVHDDSDIVRMELPMPPAAVTYEKISNVKGTISNATGLKAMVKDLRYHHEEGNLVYDVTDLRLVLVNRTTSEIIPAERAIAIADKHRSAMGDRIPSMTKAQVRRYDKNSSFCEVTNTHIPY</sequence>
<keyword evidence="1" id="KW-0812">Transmembrane</keyword>
<dbReference type="CDD" id="cd11304">
    <property type="entry name" value="Cadherin_repeat"/>
    <property type="match status" value="2"/>
</dbReference>
<evidence type="ECO:0000256" key="3">
    <source>
        <dbReference type="PROSITE-ProRule" id="PRU00043"/>
    </source>
</evidence>
<keyword evidence="2" id="KW-1133">Transmembrane helix</keyword>
<dbReference type="PRINTS" id="PR00205">
    <property type="entry name" value="CADHERIN"/>
</dbReference>
<accession>A0A0D6LFY8</accession>
<dbReference type="Proteomes" id="UP000054495">
    <property type="component" value="Unassembled WGS sequence"/>
</dbReference>
<evidence type="ECO:0000256" key="2">
    <source>
        <dbReference type="ARBA" id="ARBA00022989"/>
    </source>
</evidence>
<dbReference type="Gene3D" id="2.60.40.60">
    <property type="entry name" value="Cadherins"/>
    <property type="match status" value="4"/>
</dbReference>
<dbReference type="GO" id="GO:0007156">
    <property type="term" value="P:homophilic cell adhesion via plasma membrane adhesion molecules"/>
    <property type="evidence" value="ECO:0007669"/>
    <property type="project" value="InterPro"/>
</dbReference>
<protein>
    <submittedName>
        <fullName evidence="5">Cadherin domain protein</fullName>
    </submittedName>
</protein>
<feature type="domain" description="Cadherin" evidence="4">
    <location>
        <begin position="729"/>
        <end position="837"/>
    </location>
</feature>